<sequence length="307" mass="32957">MPSASDTTVIVCSRNRADMLADALAAISTTSPPEIEVLVVDSASDTDDTRQVALERNAHYARSGKGLSIARNVGITTAARPIVVFTDDDCLPSPGWIEHLLSGFDSESVAAVTGRMLDHTVSADTPYARPRRYDAPLSGLDAGHGAVMAFRREVLLRLGGFDDVMGAGQRLAGAEDLDIFIRILRAGATIVHDGACVVTHANTRVGEAYVHLHHGYGLGLGALVGKWLRLDFLFGVRVFWTLLRRSLARIARAKRGGRASPQDRALITGVFEGIREARAIPLLGERFVPAWSPDGLPTLRADGVSDE</sequence>
<comment type="caution">
    <text evidence="2">The sequence shown here is derived from an EMBL/GenBank/DDBJ whole genome shotgun (WGS) entry which is preliminary data.</text>
</comment>
<dbReference type="InterPro" id="IPR001173">
    <property type="entry name" value="Glyco_trans_2-like"/>
</dbReference>
<dbReference type="GO" id="GO:0016757">
    <property type="term" value="F:glycosyltransferase activity"/>
    <property type="evidence" value="ECO:0007669"/>
    <property type="project" value="UniProtKB-KW"/>
</dbReference>
<accession>A0ABU8LPU1</accession>
<dbReference type="EC" id="2.4.-.-" evidence="2"/>
<reference evidence="2 3" key="1">
    <citation type="submission" date="2024-02" db="EMBL/GenBank/DDBJ databases">
        <authorList>
            <person name="Saticioglu I.B."/>
        </authorList>
    </citation>
    <scope>NUCLEOTIDE SEQUENCE [LARGE SCALE GENOMIC DNA]</scope>
    <source>
        <strain evidence="2 3">Mu-86</strain>
    </source>
</reference>
<dbReference type="InterPro" id="IPR050834">
    <property type="entry name" value="Glycosyltransf_2"/>
</dbReference>
<protein>
    <submittedName>
        <fullName evidence="2">Glycosyltransferase</fullName>
        <ecNumber evidence="2">2.4.-.-</ecNumber>
    </submittedName>
</protein>
<evidence type="ECO:0000259" key="1">
    <source>
        <dbReference type="Pfam" id="PF00535"/>
    </source>
</evidence>
<gene>
    <name evidence="2" type="ORF">WDU96_01550</name>
</gene>
<dbReference type="Pfam" id="PF00535">
    <property type="entry name" value="Glycos_transf_2"/>
    <property type="match status" value="1"/>
</dbReference>
<organism evidence="2 3">
    <name type="scientific">Microbacterium marmarense</name>
    <dbReference type="NCBI Taxonomy" id="3122051"/>
    <lineage>
        <taxon>Bacteria</taxon>
        <taxon>Bacillati</taxon>
        <taxon>Actinomycetota</taxon>
        <taxon>Actinomycetes</taxon>
        <taxon>Micrococcales</taxon>
        <taxon>Microbacteriaceae</taxon>
        <taxon>Microbacterium</taxon>
    </lineage>
</organism>
<dbReference type="CDD" id="cd00761">
    <property type="entry name" value="Glyco_tranf_GTA_type"/>
    <property type="match status" value="1"/>
</dbReference>
<keyword evidence="2" id="KW-0808">Transferase</keyword>
<name>A0ABU8LPU1_9MICO</name>
<dbReference type="RefSeq" id="WP_337336721.1">
    <property type="nucleotide sequence ID" value="NZ_JBBDGL010000001.1"/>
</dbReference>
<keyword evidence="3" id="KW-1185">Reference proteome</keyword>
<dbReference type="PANTHER" id="PTHR43685">
    <property type="entry name" value="GLYCOSYLTRANSFERASE"/>
    <property type="match status" value="1"/>
</dbReference>
<keyword evidence="2" id="KW-0328">Glycosyltransferase</keyword>
<dbReference type="Gene3D" id="3.90.550.10">
    <property type="entry name" value="Spore Coat Polysaccharide Biosynthesis Protein SpsA, Chain A"/>
    <property type="match status" value="1"/>
</dbReference>
<dbReference type="SUPFAM" id="SSF53448">
    <property type="entry name" value="Nucleotide-diphospho-sugar transferases"/>
    <property type="match status" value="1"/>
</dbReference>
<dbReference type="Proteomes" id="UP001368654">
    <property type="component" value="Unassembled WGS sequence"/>
</dbReference>
<dbReference type="PANTHER" id="PTHR43685:SF2">
    <property type="entry name" value="GLYCOSYLTRANSFERASE 2-LIKE DOMAIN-CONTAINING PROTEIN"/>
    <property type="match status" value="1"/>
</dbReference>
<feature type="domain" description="Glycosyltransferase 2-like" evidence="1">
    <location>
        <begin position="8"/>
        <end position="122"/>
    </location>
</feature>
<evidence type="ECO:0000313" key="2">
    <source>
        <dbReference type="EMBL" id="MEJ1154281.1"/>
    </source>
</evidence>
<dbReference type="InterPro" id="IPR029044">
    <property type="entry name" value="Nucleotide-diphossugar_trans"/>
</dbReference>
<proteinExistence type="predicted"/>
<evidence type="ECO:0000313" key="3">
    <source>
        <dbReference type="Proteomes" id="UP001368654"/>
    </source>
</evidence>
<dbReference type="EMBL" id="JBBDGL010000001">
    <property type="protein sequence ID" value="MEJ1154281.1"/>
    <property type="molecule type" value="Genomic_DNA"/>
</dbReference>